<evidence type="ECO:0000313" key="1">
    <source>
        <dbReference type="EMBL" id="CBX80325.1"/>
    </source>
</evidence>
<accession>E5B4C2</accession>
<proteinExistence type="predicted"/>
<dbReference type="AlphaFoldDB" id="E5B4C2"/>
<dbReference type="EMBL" id="FR719190">
    <property type="protein sequence ID" value="CBX80325.1"/>
    <property type="molecule type" value="Genomic_DNA"/>
</dbReference>
<protein>
    <submittedName>
        <fullName evidence="1">Uncharacterized protein</fullName>
    </submittedName>
</protein>
<sequence length="65" mass="6761">MPAPGSSLPSAGFFCTRFRGVQPEAVFADLRVAGVSVKHSGLMWVTTAQRHNAAGSRDGQSKTGA</sequence>
<organism evidence="1">
    <name type="scientific">Erwinia amylovora ATCC BAA-2158</name>
    <dbReference type="NCBI Taxonomy" id="889211"/>
    <lineage>
        <taxon>Bacteria</taxon>
        <taxon>Pseudomonadati</taxon>
        <taxon>Pseudomonadota</taxon>
        <taxon>Gammaproteobacteria</taxon>
        <taxon>Enterobacterales</taxon>
        <taxon>Erwiniaceae</taxon>
        <taxon>Erwinia</taxon>
    </lineage>
</organism>
<reference evidence="1" key="1">
    <citation type="journal article" date="2011" name="J. Bacteriol.">
        <title>Genome Sequence of an Erwinia amylovora Strain with Pathogenicity Restricted to Rubus Plants.</title>
        <authorList>
            <person name="Powney R."/>
            <person name="Smits T.H."/>
            <person name="Sawbridge T."/>
            <person name="Frey B."/>
            <person name="Blom J."/>
            <person name="Frey J.E."/>
            <person name="Plummer K.M."/>
            <person name="Beer S.V."/>
            <person name="Luck J."/>
            <person name="Duffy B."/>
            <person name="Rodoni B."/>
        </authorList>
    </citation>
    <scope>NUCLEOTIDE SEQUENCE</scope>
    <source>
        <strain evidence="1">ATCC BAA-2158</strain>
    </source>
</reference>
<gene>
    <name evidence="1" type="ORF">EAIL5_1505</name>
</gene>
<name>E5B4C2_ERWAM</name>